<evidence type="ECO:0000313" key="3">
    <source>
        <dbReference type="Proteomes" id="UP000308768"/>
    </source>
</evidence>
<accession>A0A4U0XUB9</accession>
<evidence type="ECO:0000256" key="1">
    <source>
        <dbReference type="SAM" id="MobiDB-lite"/>
    </source>
</evidence>
<gene>
    <name evidence="2" type="ORF">B0A49_00313</name>
</gene>
<sequence length="349" mass="39084">MSPHQRPPMQRRPRLKHSRSSRRIFAPSLSHPTTPPRGQPPQPPSPPSSPPKPLTPVMLYENERFVYDPALRARWHMPQHLWIRIPAPLLAELRAFQAVGAVLLAATERVDALWAERRVRGFPERDVDVFDRGSRPREGTRSAEDGGDVRAEESQAAHGSEPRSDSAVDASATTLLASPEPTKESAQPQLHVLITAPATPTVRSPTPSLLWLDPAALDISVHDSAALINTFPNEPEPSRATPRTCHEFCEMAWETYLHAFRAELDELRAGPVVQLQHLVGVVECTFRDVLQGEGETQPMLRSAAEEFAAWWAEAKKAVQRWVDVVAGFEEPRREDVEAELELELQRERS</sequence>
<keyword evidence="3" id="KW-1185">Reference proteome</keyword>
<feature type="compositionally biased region" description="Basic residues" evidence="1">
    <location>
        <begin position="9"/>
        <end position="22"/>
    </location>
</feature>
<comment type="caution">
    <text evidence="2">The sequence shown here is derived from an EMBL/GenBank/DDBJ whole genome shotgun (WGS) entry which is preliminary data.</text>
</comment>
<feature type="compositionally biased region" description="Pro residues" evidence="1">
    <location>
        <begin position="33"/>
        <end position="54"/>
    </location>
</feature>
<dbReference type="AlphaFoldDB" id="A0A4U0XUB9"/>
<organism evidence="2 3">
    <name type="scientific">Cryomyces minteri</name>
    <dbReference type="NCBI Taxonomy" id="331657"/>
    <lineage>
        <taxon>Eukaryota</taxon>
        <taxon>Fungi</taxon>
        <taxon>Dikarya</taxon>
        <taxon>Ascomycota</taxon>
        <taxon>Pezizomycotina</taxon>
        <taxon>Dothideomycetes</taxon>
        <taxon>Dothideomycetes incertae sedis</taxon>
        <taxon>Cryomyces</taxon>
    </lineage>
</organism>
<feature type="compositionally biased region" description="Basic and acidic residues" evidence="1">
    <location>
        <begin position="128"/>
        <end position="166"/>
    </location>
</feature>
<protein>
    <submittedName>
        <fullName evidence="2">Uncharacterized protein</fullName>
    </submittedName>
</protein>
<dbReference type="EMBL" id="NAJN01000028">
    <property type="protein sequence ID" value="TKA81314.1"/>
    <property type="molecule type" value="Genomic_DNA"/>
</dbReference>
<dbReference type="Proteomes" id="UP000308768">
    <property type="component" value="Unassembled WGS sequence"/>
</dbReference>
<proteinExistence type="predicted"/>
<name>A0A4U0XUB9_9PEZI</name>
<feature type="region of interest" description="Disordered" evidence="1">
    <location>
        <begin position="128"/>
        <end position="170"/>
    </location>
</feature>
<evidence type="ECO:0000313" key="2">
    <source>
        <dbReference type="EMBL" id="TKA81314.1"/>
    </source>
</evidence>
<reference evidence="2 3" key="1">
    <citation type="submission" date="2017-03" db="EMBL/GenBank/DDBJ databases">
        <title>Genomes of endolithic fungi from Antarctica.</title>
        <authorList>
            <person name="Coleine C."/>
            <person name="Masonjones S."/>
            <person name="Stajich J.E."/>
        </authorList>
    </citation>
    <scope>NUCLEOTIDE SEQUENCE [LARGE SCALE GENOMIC DNA]</scope>
    <source>
        <strain evidence="2 3">CCFEE 5187</strain>
    </source>
</reference>
<feature type="region of interest" description="Disordered" evidence="1">
    <location>
        <begin position="1"/>
        <end position="56"/>
    </location>
</feature>